<dbReference type="STRING" id="74348.SAMN04488523_106209"/>
<dbReference type="InterPro" id="IPR052894">
    <property type="entry name" value="AsmA-related"/>
</dbReference>
<dbReference type="PANTHER" id="PTHR30441">
    <property type="entry name" value="DUF748 DOMAIN-CONTAINING PROTEIN"/>
    <property type="match status" value="1"/>
</dbReference>
<gene>
    <name evidence="3" type="ORF">SAMN04488523_106209</name>
</gene>
<evidence type="ECO:0000313" key="4">
    <source>
        <dbReference type="Proteomes" id="UP000198977"/>
    </source>
</evidence>
<reference evidence="3 4" key="1">
    <citation type="submission" date="2016-10" db="EMBL/GenBank/DDBJ databases">
        <authorList>
            <person name="de Groot N.N."/>
        </authorList>
    </citation>
    <scope>NUCLEOTIDE SEQUENCE [LARGE SCALE GENOMIC DNA]</scope>
    <source>
        <strain evidence="3 4">DSM 11443</strain>
    </source>
</reference>
<feature type="region of interest" description="Disordered" evidence="1">
    <location>
        <begin position="1061"/>
        <end position="1129"/>
    </location>
</feature>
<dbReference type="Pfam" id="PF13116">
    <property type="entry name" value="YhdP"/>
    <property type="match status" value="1"/>
</dbReference>
<dbReference type="PANTHER" id="PTHR30441:SF8">
    <property type="entry name" value="DUF748 DOMAIN-CONTAINING PROTEIN"/>
    <property type="match status" value="1"/>
</dbReference>
<sequence length="1129" mass="118596">MWLLAVVLVLSTATAGGIIYLTGRPITTPEWLQQRIETRIAEALPQVRVQFGEMTLVVDKGWRPRVRLRDVAVNAASGAEIVRFNELKASFAMRPLLDGLVQPRDIALSGVFVTLRRGTNGRVSLTAGTGTAAPASEAASIPQLIGQVDRLLATPALSALARAEIRALTIRYEDARSKRAWTIDGGRLLLAREGDDLTIGADLAVLSGGAEAATLSANYTSRIGEHAAEFGVSFEGVAASDIAAQAPVFAWLDVLRAPISGAVRSGIEPSGRFAPLNATLQIGAGVVQPNNQTTPIPFDGARSYFSYDPADQVLQFDEVSVQSKWITGLASGSAVLGTAGKGGPLTDLVGQFNLRDLVASPRSFYADPVTLEEADVDFQLSLNPFRVQLGRLQISDQGQTLLVDGELAAEPAGWRIALNGWMDGIRPERILSLWPEGIGFKTRKWLTENLIEGTLQDIDVALRRTPDAAPEVYLAFDYQDASVRFMKTMPPVTQGRGHMSIVDKRLVVSLDSGQVVAPQGGAVTLAGSSFIMPDITVKDGPPAVIRLETRSTVTATLALLDVEPMRVMQKAKLPIDLMNGRAAMEGTIALPLKKGTKPDAINYHFTGDLTAVKTEKLIKGRRLTASKIAVNVDNRALNLSGAAQLDGVDVKGAWAQPIGPGASKSRLEGQLALGPDALEAFNISLPPGTIAGAGTADITLDLQKGSVPRFALSSNLRGLKVAVPQLSWVKPAASAGKFELSGTLGPVPQVERLHVEGAGLSATGSVSLGEGGTMERLRFDRVRLGDWLDVPVDLVGQGKGRPVQVVLRGGALDLRRAEFGKSKPTGQKTPPMQVTLDQLRITDTIALTGLRGNFDTARGLDGSFEARINGTVPVQGRVLPQNGRSAVQLLSSDAGGVLRGAGLLNQVAGGQLSLILLPVGTGGAFDGLLTVGDVAVKDAPGIAALVNAVSVVGLVNELNGDGIYFDEVEAKFRLTPNRLTLTEASAVGASLGLSMDGVYALDSGMIDMQGVISPVYLLNGIGSVLTRKGEGLIGFNYGLTGPAKSPSVSINPLSALTPGMFRDIFRRPPPKLPNVEGAAPAPTSPTLATRPPSNSPQTTAPAPSTAPTTAPAVSQPAPTPATPFDFEGR</sequence>
<dbReference type="AlphaFoldDB" id="A0A1I1ZP17"/>
<accession>A0A1I1ZP17</accession>
<proteinExistence type="predicted"/>
<feature type="domain" description="YhdP central" evidence="2">
    <location>
        <begin position="351"/>
        <end position="740"/>
    </location>
</feature>
<dbReference type="GO" id="GO:0090313">
    <property type="term" value="P:regulation of protein targeting to membrane"/>
    <property type="evidence" value="ECO:0007669"/>
    <property type="project" value="TreeGrafter"/>
</dbReference>
<evidence type="ECO:0000256" key="1">
    <source>
        <dbReference type="SAM" id="MobiDB-lite"/>
    </source>
</evidence>
<dbReference type="GO" id="GO:0005886">
    <property type="term" value="C:plasma membrane"/>
    <property type="evidence" value="ECO:0007669"/>
    <property type="project" value="TreeGrafter"/>
</dbReference>
<protein>
    <submittedName>
        <fullName evidence="3">AsmA-like C-terminal region</fullName>
    </submittedName>
</protein>
<name>A0A1I1ZP17_9RHOB</name>
<dbReference type="Proteomes" id="UP000198977">
    <property type="component" value="Unassembled WGS sequence"/>
</dbReference>
<evidence type="ECO:0000313" key="3">
    <source>
        <dbReference type="EMBL" id="SFE33446.1"/>
    </source>
</evidence>
<feature type="compositionally biased region" description="Low complexity" evidence="1">
    <location>
        <begin position="1078"/>
        <end position="1116"/>
    </location>
</feature>
<organism evidence="3 4">
    <name type="scientific">Sulfitobacter brevis</name>
    <dbReference type="NCBI Taxonomy" id="74348"/>
    <lineage>
        <taxon>Bacteria</taxon>
        <taxon>Pseudomonadati</taxon>
        <taxon>Pseudomonadota</taxon>
        <taxon>Alphaproteobacteria</taxon>
        <taxon>Rhodobacterales</taxon>
        <taxon>Roseobacteraceae</taxon>
        <taxon>Sulfitobacter</taxon>
    </lineage>
</organism>
<evidence type="ECO:0000259" key="2">
    <source>
        <dbReference type="Pfam" id="PF13116"/>
    </source>
</evidence>
<dbReference type="EMBL" id="FOMW01000006">
    <property type="protein sequence ID" value="SFE33446.1"/>
    <property type="molecule type" value="Genomic_DNA"/>
</dbReference>
<keyword evidence="4" id="KW-1185">Reference proteome</keyword>
<dbReference type="InterPro" id="IPR025263">
    <property type="entry name" value="YhdP_central"/>
</dbReference>